<protein>
    <submittedName>
        <fullName evidence="1">ABC-type uncharacterized transport system, auxiliary component</fullName>
    </submittedName>
</protein>
<evidence type="ECO:0000313" key="2">
    <source>
        <dbReference type="Proteomes" id="UP001432180"/>
    </source>
</evidence>
<organism evidence="1 2">
    <name type="scientific">Thiorhodovibrio winogradskyi</name>
    <dbReference type="NCBI Taxonomy" id="77007"/>
    <lineage>
        <taxon>Bacteria</taxon>
        <taxon>Pseudomonadati</taxon>
        <taxon>Pseudomonadota</taxon>
        <taxon>Gammaproteobacteria</taxon>
        <taxon>Chromatiales</taxon>
        <taxon>Chromatiaceae</taxon>
        <taxon>Thiorhodovibrio</taxon>
    </lineage>
</organism>
<gene>
    <name evidence="1" type="ORF">Thiowin_04158</name>
</gene>
<sequence length="208" mass="22466">MITARHFGRLALVLVAASLIGGCAFQATEPALMYRLVVTPEAGMDRMRAASPLELMPLRSNRPQGGSLGIMVAEVGAVVRVDEFSAGRWEESPETVIERALIAALNSRAASTAGEPDPSEELLARPRLRVSLEQFEMVEPQSGGEPHAAVALGFQLLSSRNRLVLKTGEIQERQTLPPNPSLEQVVLAFNRASSRAVSRFVAEVLALR</sequence>
<proteinExistence type="predicted"/>
<keyword evidence="2" id="KW-1185">Reference proteome</keyword>
<dbReference type="PROSITE" id="PS51257">
    <property type="entry name" value="PROKAR_LIPOPROTEIN"/>
    <property type="match status" value="1"/>
</dbReference>
<evidence type="ECO:0000313" key="1">
    <source>
        <dbReference type="EMBL" id="WPL19054.1"/>
    </source>
</evidence>
<dbReference type="RefSeq" id="WP_328984801.1">
    <property type="nucleotide sequence ID" value="NZ_CP121472.1"/>
</dbReference>
<dbReference type="Proteomes" id="UP001432180">
    <property type="component" value="Chromosome"/>
</dbReference>
<dbReference type="Gene3D" id="3.40.50.10610">
    <property type="entry name" value="ABC-type transport auxiliary lipoprotein component"/>
    <property type="match status" value="1"/>
</dbReference>
<reference evidence="1 2" key="1">
    <citation type="journal article" date="2023" name="Microorganisms">
        <title>Thiorhodovibrio frisius and Trv. litoralis spp. nov., Two Novel Members from a Clade of Fastidious Purple Sulfur Bacteria That Exhibit Unique Red-Shifted Light-Harvesting Capabilities.</title>
        <authorList>
            <person name="Methner A."/>
            <person name="Kuzyk S.B."/>
            <person name="Petersen J."/>
            <person name="Bauer S."/>
            <person name="Brinkmann H."/>
            <person name="Sichau K."/>
            <person name="Wanner G."/>
            <person name="Wolf J."/>
            <person name="Neumann-Schaal M."/>
            <person name="Henke P."/>
            <person name="Tank M."/>
            <person name="Sproer C."/>
            <person name="Bunk B."/>
            <person name="Overmann J."/>
        </authorList>
    </citation>
    <scope>NUCLEOTIDE SEQUENCE [LARGE SCALE GENOMIC DNA]</scope>
    <source>
        <strain evidence="1 2">DSM 6702</strain>
    </source>
</reference>
<name>A0ABZ0SEH6_9GAMM</name>
<accession>A0ABZ0SEH6</accession>
<dbReference type="SUPFAM" id="SSF159594">
    <property type="entry name" value="XCC0632-like"/>
    <property type="match status" value="1"/>
</dbReference>
<dbReference type="EMBL" id="CP121472">
    <property type="protein sequence ID" value="WPL19054.1"/>
    <property type="molecule type" value="Genomic_DNA"/>
</dbReference>